<evidence type="ECO:0000313" key="2">
    <source>
        <dbReference type="EMBL" id="BET27603.1"/>
    </source>
</evidence>
<dbReference type="EMBL" id="AP028947">
    <property type="protein sequence ID" value="BET27603.1"/>
    <property type="molecule type" value="Genomic_DNA"/>
</dbReference>
<sequence>MNFSIKALAISTLVSMSFSSHAGEFSCSLYGNVDCAEHIKKLVTDKFTSKFPSTKFEIVAVSEFQVYSDGGGVGYAVVGVVPKVSESDKYGNLSLFPIRRFSATRRITGQDISPYQKTQNEIEVLQSAVEGMMEACHRDKACNVMTMR</sequence>
<keyword evidence="1" id="KW-0732">Signal</keyword>
<dbReference type="RefSeq" id="WP_130557331.1">
    <property type="nucleotide sequence ID" value="NZ_AP028947.1"/>
</dbReference>
<name>A0AA86J207_9BURK</name>
<proteinExistence type="predicted"/>
<accession>A0AA86J207</accession>
<protein>
    <submittedName>
        <fullName evidence="2">Uncharacterized protein</fullName>
    </submittedName>
</protein>
<feature type="chain" id="PRO_5047000597" evidence="1">
    <location>
        <begin position="23"/>
        <end position="148"/>
    </location>
</feature>
<dbReference type="KEGG" id="lto:RGQ30_31040"/>
<reference evidence="2 3" key="1">
    <citation type="submission" date="2023-10" db="EMBL/GenBank/DDBJ databases">
        <title>Complete Genome Sequence of Limnobacter thiooxidans CS-K2T, Isolated from freshwater lake sediments in Bavaria, Germany.</title>
        <authorList>
            <person name="Naruki M."/>
            <person name="Watanabe A."/>
            <person name="Warashina T."/>
            <person name="Morita T."/>
            <person name="Arakawa K."/>
        </authorList>
    </citation>
    <scope>NUCLEOTIDE SEQUENCE [LARGE SCALE GENOMIC DNA]</scope>
    <source>
        <strain evidence="2 3">CS-K2</strain>
    </source>
</reference>
<dbReference type="AlphaFoldDB" id="A0AA86J207"/>
<evidence type="ECO:0000256" key="1">
    <source>
        <dbReference type="SAM" id="SignalP"/>
    </source>
</evidence>
<feature type="signal peptide" evidence="1">
    <location>
        <begin position="1"/>
        <end position="22"/>
    </location>
</feature>
<evidence type="ECO:0000313" key="3">
    <source>
        <dbReference type="Proteomes" id="UP001329151"/>
    </source>
</evidence>
<organism evidence="2 3">
    <name type="scientific">Limnobacter thiooxidans</name>
    <dbReference type="NCBI Taxonomy" id="131080"/>
    <lineage>
        <taxon>Bacteria</taxon>
        <taxon>Pseudomonadati</taxon>
        <taxon>Pseudomonadota</taxon>
        <taxon>Betaproteobacteria</taxon>
        <taxon>Burkholderiales</taxon>
        <taxon>Burkholderiaceae</taxon>
        <taxon>Limnobacter</taxon>
    </lineage>
</organism>
<gene>
    <name evidence="2" type="ORF">RGQ30_31040</name>
</gene>
<dbReference type="Proteomes" id="UP001329151">
    <property type="component" value="Chromosome"/>
</dbReference>
<keyword evidence="3" id="KW-1185">Reference proteome</keyword>